<reference evidence="1 2" key="1">
    <citation type="submission" date="2016-11" db="EMBL/GenBank/DDBJ databases">
        <title>The macronuclear genome of Stentor coeruleus: a giant cell with tiny introns.</title>
        <authorList>
            <person name="Slabodnick M."/>
            <person name="Ruby J.G."/>
            <person name="Reiff S.B."/>
            <person name="Swart E.C."/>
            <person name="Gosai S."/>
            <person name="Prabakaran S."/>
            <person name="Witkowska E."/>
            <person name="Larue G.E."/>
            <person name="Fisher S."/>
            <person name="Freeman R.M."/>
            <person name="Gunawardena J."/>
            <person name="Chu W."/>
            <person name="Stover N.A."/>
            <person name="Gregory B.D."/>
            <person name="Nowacki M."/>
            <person name="Derisi J."/>
            <person name="Roy S.W."/>
            <person name="Marshall W.F."/>
            <person name="Sood P."/>
        </authorList>
    </citation>
    <scope>NUCLEOTIDE SEQUENCE [LARGE SCALE GENOMIC DNA]</scope>
    <source>
        <strain evidence="1">WM001</strain>
    </source>
</reference>
<dbReference type="AlphaFoldDB" id="A0A1R2CQ00"/>
<gene>
    <name evidence="1" type="ORF">SteCoe_6430</name>
</gene>
<keyword evidence="2" id="KW-1185">Reference proteome</keyword>
<sequence length="230" mass="26785">MGCAYGFQYGHEESLIQDFEDSLNFSSILSKDFDIYFYKHCKNFKLTEKQFVAVMEELNIDITESISRPSNNKLLFEKFIQDELYDKRAMASLGIMLGKGSLEEKVKILFLNYDIEISDSLDPKEIKVMITDILEIALVHIPKTAKTCINNINESKSLKKYCFKLNKYKAELAEYYKKLLIKDYNVEIKVDDFVAMFENENIRALLYPSRLRAMAFAIGGRKKVQIEVRD</sequence>
<dbReference type="EMBL" id="MPUH01000089">
    <property type="protein sequence ID" value="OMJ91072.1"/>
    <property type="molecule type" value="Genomic_DNA"/>
</dbReference>
<organism evidence="1 2">
    <name type="scientific">Stentor coeruleus</name>
    <dbReference type="NCBI Taxonomy" id="5963"/>
    <lineage>
        <taxon>Eukaryota</taxon>
        <taxon>Sar</taxon>
        <taxon>Alveolata</taxon>
        <taxon>Ciliophora</taxon>
        <taxon>Postciliodesmatophora</taxon>
        <taxon>Heterotrichea</taxon>
        <taxon>Heterotrichida</taxon>
        <taxon>Stentoridae</taxon>
        <taxon>Stentor</taxon>
    </lineage>
</organism>
<dbReference type="SUPFAM" id="SSF47473">
    <property type="entry name" value="EF-hand"/>
    <property type="match status" value="1"/>
</dbReference>
<name>A0A1R2CQ00_9CILI</name>
<accession>A0A1R2CQ00</accession>
<dbReference type="InterPro" id="IPR011992">
    <property type="entry name" value="EF-hand-dom_pair"/>
</dbReference>
<comment type="caution">
    <text evidence="1">The sequence shown here is derived from an EMBL/GenBank/DDBJ whole genome shotgun (WGS) entry which is preliminary data.</text>
</comment>
<dbReference type="OrthoDB" id="324823at2759"/>
<proteinExistence type="predicted"/>
<dbReference type="Gene3D" id="1.10.238.10">
    <property type="entry name" value="EF-hand"/>
    <property type="match status" value="1"/>
</dbReference>
<dbReference type="Proteomes" id="UP000187209">
    <property type="component" value="Unassembled WGS sequence"/>
</dbReference>
<protein>
    <recommendedName>
        <fullName evidence="3">EF-hand domain-containing protein</fullName>
    </recommendedName>
</protein>
<evidence type="ECO:0000313" key="1">
    <source>
        <dbReference type="EMBL" id="OMJ91072.1"/>
    </source>
</evidence>
<evidence type="ECO:0008006" key="3">
    <source>
        <dbReference type="Google" id="ProtNLM"/>
    </source>
</evidence>
<evidence type="ECO:0000313" key="2">
    <source>
        <dbReference type="Proteomes" id="UP000187209"/>
    </source>
</evidence>